<reference evidence="1 2" key="1">
    <citation type="journal article" date="2019" name="Nat. Ecol. Evol.">
        <title>Megaphylogeny resolves global patterns of mushroom evolution.</title>
        <authorList>
            <person name="Varga T."/>
            <person name="Krizsan K."/>
            <person name="Foldi C."/>
            <person name="Dima B."/>
            <person name="Sanchez-Garcia M."/>
            <person name="Sanchez-Ramirez S."/>
            <person name="Szollosi G.J."/>
            <person name="Szarkandi J.G."/>
            <person name="Papp V."/>
            <person name="Albert L."/>
            <person name="Andreopoulos W."/>
            <person name="Angelini C."/>
            <person name="Antonin V."/>
            <person name="Barry K.W."/>
            <person name="Bougher N.L."/>
            <person name="Buchanan P."/>
            <person name="Buyck B."/>
            <person name="Bense V."/>
            <person name="Catcheside P."/>
            <person name="Chovatia M."/>
            <person name="Cooper J."/>
            <person name="Damon W."/>
            <person name="Desjardin D."/>
            <person name="Finy P."/>
            <person name="Geml J."/>
            <person name="Haridas S."/>
            <person name="Hughes K."/>
            <person name="Justo A."/>
            <person name="Karasinski D."/>
            <person name="Kautmanova I."/>
            <person name="Kiss B."/>
            <person name="Kocsube S."/>
            <person name="Kotiranta H."/>
            <person name="LaButti K.M."/>
            <person name="Lechner B.E."/>
            <person name="Liimatainen K."/>
            <person name="Lipzen A."/>
            <person name="Lukacs Z."/>
            <person name="Mihaltcheva S."/>
            <person name="Morgado L.N."/>
            <person name="Niskanen T."/>
            <person name="Noordeloos M.E."/>
            <person name="Ohm R.A."/>
            <person name="Ortiz-Santana B."/>
            <person name="Ovrebo C."/>
            <person name="Racz N."/>
            <person name="Riley R."/>
            <person name="Savchenko A."/>
            <person name="Shiryaev A."/>
            <person name="Soop K."/>
            <person name="Spirin V."/>
            <person name="Szebenyi C."/>
            <person name="Tomsovsky M."/>
            <person name="Tulloss R.E."/>
            <person name="Uehling J."/>
            <person name="Grigoriev I.V."/>
            <person name="Vagvolgyi C."/>
            <person name="Papp T."/>
            <person name="Martin F.M."/>
            <person name="Miettinen O."/>
            <person name="Hibbett D.S."/>
            <person name="Nagy L.G."/>
        </authorList>
    </citation>
    <scope>NUCLEOTIDE SEQUENCE [LARGE SCALE GENOMIC DNA]</scope>
    <source>
        <strain evidence="1 2">CBS 962.96</strain>
    </source>
</reference>
<evidence type="ECO:0000313" key="1">
    <source>
        <dbReference type="EMBL" id="THV04102.1"/>
    </source>
</evidence>
<dbReference type="AlphaFoldDB" id="A0A4S8MMV2"/>
<dbReference type="GO" id="GO:0003676">
    <property type="term" value="F:nucleic acid binding"/>
    <property type="evidence" value="ECO:0007669"/>
    <property type="project" value="InterPro"/>
</dbReference>
<evidence type="ECO:0008006" key="3">
    <source>
        <dbReference type="Google" id="ProtNLM"/>
    </source>
</evidence>
<dbReference type="Gene3D" id="3.30.420.10">
    <property type="entry name" value="Ribonuclease H-like superfamily/Ribonuclease H"/>
    <property type="match status" value="1"/>
</dbReference>
<accession>A0A4S8MMV2</accession>
<dbReference type="Proteomes" id="UP000297245">
    <property type="component" value="Unassembled WGS sequence"/>
</dbReference>
<feature type="non-terminal residue" evidence="1">
    <location>
        <position position="241"/>
    </location>
</feature>
<dbReference type="InterPro" id="IPR036397">
    <property type="entry name" value="RNaseH_sf"/>
</dbReference>
<sequence>KTGKKYGVRIEGLAFERDILRDMPIWHHVFADPKIRRLTNATTSKCLRSKHELQTVGEAEDLAAPLIEMNGRQSSHRPNNQCNCRDCTEIREVTTCEHPHLCMVRSQELLDTLPPKWDPRVEQPEDYEGNFNNIPRLRGEEIFDYRLTTTGGLSEIFRVFTDRNHTPSNDTYIRRIEMNNNINLSIVATDGSCINNGQDTASAGAGIYFTENDPRNRSLKLPQAVGNIKLTQSNQAAELLA</sequence>
<dbReference type="EMBL" id="ML179060">
    <property type="protein sequence ID" value="THV04102.1"/>
    <property type="molecule type" value="Genomic_DNA"/>
</dbReference>
<protein>
    <recommendedName>
        <fullName evidence="3">RNase H type-1 domain-containing protein</fullName>
    </recommendedName>
</protein>
<dbReference type="OrthoDB" id="3062525at2759"/>
<keyword evidence="2" id="KW-1185">Reference proteome</keyword>
<name>A0A4S8MMV2_DENBC</name>
<organism evidence="1 2">
    <name type="scientific">Dendrothele bispora (strain CBS 962.96)</name>
    <dbReference type="NCBI Taxonomy" id="1314807"/>
    <lineage>
        <taxon>Eukaryota</taxon>
        <taxon>Fungi</taxon>
        <taxon>Dikarya</taxon>
        <taxon>Basidiomycota</taxon>
        <taxon>Agaricomycotina</taxon>
        <taxon>Agaricomycetes</taxon>
        <taxon>Agaricomycetidae</taxon>
        <taxon>Agaricales</taxon>
        <taxon>Agaricales incertae sedis</taxon>
        <taxon>Dendrothele</taxon>
    </lineage>
</organism>
<evidence type="ECO:0000313" key="2">
    <source>
        <dbReference type="Proteomes" id="UP000297245"/>
    </source>
</evidence>
<gene>
    <name evidence="1" type="ORF">K435DRAFT_610249</name>
</gene>
<proteinExistence type="predicted"/>
<feature type="non-terminal residue" evidence="1">
    <location>
        <position position="1"/>
    </location>
</feature>